<evidence type="ECO:0000256" key="3">
    <source>
        <dbReference type="ARBA" id="ARBA00023082"/>
    </source>
</evidence>
<protein>
    <submittedName>
        <fullName evidence="7">RNA polymerase sigma-70 factor</fullName>
    </submittedName>
</protein>
<dbReference type="PANTHER" id="PTHR43133">
    <property type="entry name" value="RNA POLYMERASE ECF-TYPE SIGMA FACTO"/>
    <property type="match status" value="1"/>
</dbReference>
<dbReference type="InterPro" id="IPR014284">
    <property type="entry name" value="RNA_pol_sigma-70_dom"/>
</dbReference>
<dbReference type="EMBL" id="JACNYL010000001">
    <property type="protein sequence ID" value="MBD1420122.1"/>
    <property type="molecule type" value="Genomic_DNA"/>
</dbReference>
<dbReference type="NCBIfam" id="TIGR02937">
    <property type="entry name" value="sigma70-ECF"/>
    <property type="match status" value="1"/>
</dbReference>
<feature type="domain" description="RNA polymerase sigma factor 70 region 4 type 2" evidence="6">
    <location>
        <begin position="121"/>
        <end position="172"/>
    </location>
</feature>
<evidence type="ECO:0000256" key="1">
    <source>
        <dbReference type="ARBA" id="ARBA00010641"/>
    </source>
</evidence>
<dbReference type="NCBIfam" id="TIGR02985">
    <property type="entry name" value="Sig70_bacteroi1"/>
    <property type="match status" value="1"/>
</dbReference>
<dbReference type="RefSeq" id="WP_190311923.1">
    <property type="nucleotide sequence ID" value="NZ_JACNYL010000001.1"/>
</dbReference>
<comment type="similarity">
    <text evidence="1">Belongs to the sigma-70 factor family. ECF subfamily.</text>
</comment>
<evidence type="ECO:0000313" key="8">
    <source>
        <dbReference type="Proteomes" id="UP000651112"/>
    </source>
</evidence>
<dbReference type="InterPro" id="IPR007627">
    <property type="entry name" value="RNA_pol_sigma70_r2"/>
</dbReference>
<comment type="caution">
    <text evidence="7">The sequence shown here is derived from an EMBL/GenBank/DDBJ whole genome shotgun (WGS) entry which is preliminary data.</text>
</comment>
<evidence type="ECO:0000313" key="7">
    <source>
        <dbReference type="EMBL" id="MBD1420122.1"/>
    </source>
</evidence>
<keyword evidence="4" id="KW-0804">Transcription</keyword>
<dbReference type="InterPro" id="IPR013324">
    <property type="entry name" value="RNA_pol_sigma_r3/r4-like"/>
</dbReference>
<name>A0ABR7XPC0_9SPHI</name>
<dbReference type="InterPro" id="IPR039425">
    <property type="entry name" value="RNA_pol_sigma-70-like"/>
</dbReference>
<dbReference type="Pfam" id="PF08281">
    <property type="entry name" value="Sigma70_r4_2"/>
    <property type="match status" value="1"/>
</dbReference>
<dbReference type="SUPFAM" id="SSF88659">
    <property type="entry name" value="Sigma3 and sigma4 domains of RNA polymerase sigma factors"/>
    <property type="match status" value="1"/>
</dbReference>
<dbReference type="InterPro" id="IPR014327">
    <property type="entry name" value="RNA_pol_sigma70_bacteroid"/>
</dbReference>
<organism evidence="7 8">
    <name type="scientific">Sphingobacterium chuzhouense</name>
    <dbReference type="NCBI Taxonomy" id="1742264"/>
    <lineage>
        <taxon>Bacteria</taxon>
        <taxon>Pseudomonadati</taxon>
        <taxon>Bacteroidota</taxon>
        <taxon>Sphingobacteriia</taxon>
        <taxon>Sphingobacteriales</taxon>
        <taxon>Sphingobacteriaceae</taxon>
        <taxon>Sphingobacterium</taxon>
    </lineage>
</organism>
<dbReference type="Gene3D" id="1.10.1740.10">
    <property type="match status" value="1"/>
</dbReference>
<evidence type="ECO:0000259" key="5">
    <source>
        <dbReference type="Pfam" id="PF04542"/>
    </source>
</evidence>
<evidence type="ECO:0000259" key="6">
    <source>
        <dbReference type="Pfam" id="PF08281"/>
    </source>
</evidence>
<keyword evidence="3" id="KW-0731">Sigma factor</keyword>
<feature type="domain" description="RNA polymerase sigma-70 region 2" evidence="5">
    <location>
        <begin position="27"/>
        <end position="92"/>
    </location>
</feature>
<gene>
    <name evidence="7" type="ORF">H8B21_00930</name>
</gene>
<dbReference type="InterPro" id="IPR013249">
    <property type="entry name" value="RNA_pol_sigma70_r4_t2"/>
</dbReference>
<keyword evidence="8" id="KW-1185">Reference proteome</keyword>
<evidence type="ECO:0000256" key="2">
    <source>
        <dbReference type="ARBA" id="ARBA00023015"/>
    </source>
</evidence>
<dbReference type="SUPFAM" id="SSF88946">
    <property type="entry name" value="Sigma2 domain of RNA polymerase sigma factors"/>
    <property type="match status" value="1"/>
</dbReference>
<reference evidence="7 8" key="1">
    <citation type="submission" date="2020-08" db="EMBL/GenBank/DDBJ databases">
        <title>Sphingobacterium sp. DN00404 isolated from aquaculture water.</title>
        <authorList>
            <person name="Zhang M."/>
        </authorList>
    </citation>
    <scope>NUCLEOTIDE SEQUENCE [LARGE SCALE GENOMIC DNA]</scope>
    <source>
        <strain evidence="7 8">KCTC 42746</strain>
    </source>
</reference>
<dbReference type="InterPro" id="IPR013325">
    <property type="entry name" value="RNA_pol_sigma_r2"/>
</dbReference>
<accession>A0ABR7XPC0</accession>
<dbReference type="Pfam" id="PF04542">
    <property type="entry name" value="Sigma70_r2"/>
    <property type="match status" value="1"/>
</dbReference>
<dbReference type="InterPro" id="IPR036388">
    <property type="entry name" value="WH-like_DNA-bd_sf"/>
</dbReference>
<evidence type="ECO:0000256" key="4">
    <source>
        <dbReference type="ARBA" id="ARBA00023163"/>
    </source>
</evidence>
<dbReference type="PANTHER" id="PTHR43133:SF46">
    <property type="entry name" value="RNA POLYMERASE SIGMA-70 FACTOR ECF SUBFAMILY"/>
    <property type="match status" value="1"/>
</dbReference>
<dbReference type="Proteomes" id="UP000651112">
    <property type="component" value="Unassembled WGS sequence"/>
</dbReference>
<dbReference type="Gene3D" id="1.10.10.10">
    <property type="entry name" value="Winged helix-like DNA-binding domain superfamily/Winged helix DNA-binding domain"/>
    <property type="match status" value="1"/>
</dbReference>
<keyword evidence="2" id="KW-0805">Transcription regulation</keyword>
<proteinExistence type="inferred from homology"/>
<sequence length="192" mass="22298">MSREDLNTDQYLWQAVINSDEQAFTELYQKYSSTLYIVAFKLLKNKEACEDIIQDVFVHLWLRRGKLHILNIKSYLYRAVKNKVIDLVRKNKYHIELDEVQELIASECADSALLNKEIESAIEKSVNELPAKCAQIISLKKNQSLSNKEIAEQLNISTKTVENQTTIAIKKLKISLANKLTNSFLLFFFYFL</sequence>